<dbReference type="Proteomes" id="UP000253226">
    <property type="component" value="Unassembled WGS sequence"/>
</dbReference>
<dbReference type="PANTHER" id="PTHR43272:SF33">
    <property type="entry name" value="AMP-BINDING DOMAIN-CONTAINING PROTEIN-RELATED"/>
    <property type="match status" value="1"/>
</dbReference>
<dbReference type="SUPFAM" id="SSF56801">
    <property type="entry name" value="Acetyl-CoA synthetase-like"/>
    <property type="match status" value="1"/>
</dbReference>
<evidence type="ECO:0000259" key="4">
    <source>
        <dbReference type="Pfam" id="PF00501"/>
    </source>
</evidence>
<keyword evidence="2" id="KW-0067">ATP-binding</keyword>
<evidence type="ECO:0000313" key="6">
    <source>
        <dbReference type="Proteomes" id="UP000253226"/>
    </source>
</evidence>
<dbReference type="EMBL" id="JPWF01000003">
    <property type="protein sequence ID" value="RCK38492.1"/>
    <property type="molecule type" value="Genomic_DNA"/>
</dbReference>
<proteinExistence type="predicted"/>
<dbReference type="Gene3D" id="3.40.50.12780">
    <property type="entry name" value="N-terminal domain of ligase-like"/>
    <property type="match status" value="1"/>
</dbReference>
<dbReference type="CDD" id="cd05907">
    <property type="entry name" value="VL_LC_FACS_like"/>
    <property type="match status" value="1"/>
</dbReference>
<dbReference type="Pfam" id="PF00501">
    <property type="entry name" value="AMP-binding"/>
    <property type="match status" value="1"/>
</dbReference>
<dbReference type="InterPro" id="IPR042099">
    <property type="entry name" value="ANL_N_sf"/>
</dbReference>
<dbReference type="GO" id="GO:0005524">
    <property type="term" value="F:ATP binding"/>
    <property type="evidence" value="ECO:0007669"/>
    <property type="project" value="UniProtKB-KW"/>
</dbReference>
<reference evidence="5 6" key="1">
    <citation type="submission" date="2014-07" db="EMBL/GenBank/DDBJ databases">
        <title>Draft genome sequence of Thalassospira profundimaris 35.</title>
        <authorList>
            <person name="Lai Q."/>
            <person name="Shao Z."/>
        </authorList>
    </citation>
    <scope>NUCLEOTIDE SEQUENCE [LARGE SCALE GENOMIC DNA]</scope>
    <source>
        <strain evidence="5 6">35</strain>
    </source>
</reference>
<evidence type="ECO:0000256" key="1">
    <source>
        <dbReference type="ARBA" id="ARBA00022741"/>
    </source>
</evidence>
<evidence type="ECO:0000256" key="3">
    <source>
        <dbReference type="ARBA" id="ARBA00024484"/>
    </source>
</evidence>
<evidence type="ECO:0000313" key="5">
    <source>
        <dbReference type="EMBL" id="RCK38492.1"/>
    </source>
</evidence>
<dbReference type="AlphaFoldDB" id="A0A367WD90"/>
<sequence>MTSLQDYADWRNLPSMFFAQAKKYGDAPFLWTKNSETNEFAPTTWLEAADQVRALARSLYDIGVRPGDRVLLVSENRTEWGIADLAIMCVGALTVPAYTTNTERDHLHAIEDSGAATAIISTKKLAQPFLHAALDSGRCRHAIMMEEWGQSFVGDITISRWDDLIAKGRGLASNVDAWVDGIKRDDLACLIYTSGTGGSPKGVMLSHGAILSNCMGAFDIIDTLGIEDEIFLSFLPLSHSYEHTAGLYFPMSIGAQIYYAEGLEKLAANLAEVRPTIMTAVPRLYEMLYQRMSRMVEKEGGIKQKLFDLTLRLGRKTYEKERLTFIEKFQNLACELLLRRKLRQRFGGRIKAMVSGGGPLNYELGVLFVSCGIRILQGYGQTEFAPVVSCNRAENNKLRTVGPPMVGAKVQIAPDGEILLRGESMMKGYWNLPDVTAATIVNGWLHTGDIGMFDEEGSLMITDRKKDIIVNSGGDNISPQRIEGLMTLETEISQAMVYGDALPYLVAVIWPEEDFMREFARENKIANDIDELSKNEDFRKIIREAIDRVNKRLSTIEKVRSFMFAEAAFTIDNEMLTPSMKIRRHKIREAYAKQLDGLYQRKRQGQ</sequence>
<accession>A0A367WD90</accession>
<protein>
    <submittedName>
        <fullName evidence="5">AMP-dependent synthetase</fullName>
    </submittedName>
</protein>
<organism evidence="5 6">
    <name type="scientific">Thalassospira profundimaris</name>
    <dbReference type="NCBI Taxonomy" id="502049"/>
    <lineage>
        <taxon>Bacteria</taxon>
        <taxon>Pseudomonadati</taxon>
        <taxon>Pseudomonadota</taxon>
        <taxon>Alphaproteobacteria</taxon>
        <taxon>Rhodospirillales</taxon>
        <taxon>Thalassospiraceae</taxon>
        <taxon>Thalassospira</taxon>
    </lineage>
</organism>
<keyword evidence="1" id="KW-0547">Nucleotide-binding</keyword>
<dbReference type="Gene3D" id="3.30.300.30">
    <property type="match status" value="1"/>
</dbReference>
<evidence type="ECO:0000256" key="2">
    <source>
        <dbReference type="ARBA" id="ARBA00022840"/>
    </source>
</evidence>
<dbReference type="OrthoDB" id="9803968at2"/>
<dbReference type="GO" id="GO:0016020">
    <property type="term" value="C:membrane"/>
    <property type="evidence" value="ECO:0007669"/>
    <property type="project" value="TreeGrafter"/>
</dbReference>
<comment type="caution">
    <text evidence="5">The sequence shown here is derived from an EMBL/GenBank/DDBJ whole genome shotgun (WGS) entry which is preliminary data.</text>
</comment>
<dbReference type="RefSeq" id="WP_114101524.1">
    <property type="nucleotide sequence ID" value="NZ_JPWF01000003.1"/>
</dbReference>
<dbReference type="GO" id="GO:0004467">
    <property type="term" value="F:long-chain fatty acid-CoA ligase activity"/>
    <property type="evidence" value="ECO:0007669"/>
    <property type="project" value="UniProtKB-EC"/>
</dbReference>
<feature type="domain" description="AMP-dependent synthetase/ligase" evidence="4">
    <location>
        <begin position="17"/>
        <end position="430"/>
    </location>
</feature>
<name>A0A367WD90_9PROT</name>
<gene>
    <name evidence="5" type="ORF">TH19_06770</name>
</gene>
<dbReference type="InterPro" id="IPR045851">
    <property type="entry name" value="AMP-bd_C_sf"/>
</dbReference>
<dbReference type="Pfam" id="PF23562">
    <property type="entry name" value="AMP-binding_C_3"/>
    <property type="match status" value="1"/>
</dbReference>
<comment type="catalytic activity">
    <reaction evidence="3">
        <text>a long-chain fatty acid + ATP + CoA = a long-chain fatty acyl-CoA + AMP + diphosphate</text>
        <dbReference type="Rhea" id="RHEA:15421"/>
        <dbReference type="ChEBI" id="CHEBI:30616"/>
        <dbReference type="ChEBI" id="CHEBI:33019"/>
        <dbReference type="ChEBI" id="CHEBI:57287"/>
        <dbReference type="ChEBI" id="CHEBI:57560"/>
        <dbReference type="ChEBI" id="CHEBI:83139"/>
        <dbReference type="ChEBI" id="CHEBI:456215"/>
        <dbReference type="EC" id="6.2.1.3"/>
    </reaction>
    <physiologicalReaction direction="left-to-right" evidence="3">
        <dbReference type="Rhea" id="RHEA:15422"/>
    </physiologicalReaction>
</comment>
<dbReference type="InterPro" id="IPR000873">
    <property type="entry name" value="AMP-dep_synth/lig_dom"/>
</dbReference>
<dbReference type="PANTHER" id="PTHR43272">
    <property type="entry name" value="LONG-CHAIN-FATTY-ACID--COA LIGASE"/>
    <property type="match status" value="1"/>
</dbReference>